<dbReference type="PATRIC" id="fig|69222.5.peg.2857"/>
<dbReference type="AlphaFoldDB" id="A0A014MAD1"/>
<evidence type="ECO:0000313" key="1">
    <source>
        <dbReference type="EMBL" id="EXU75044.1"/>
    </source>
</evidence>
<keyword evidence="2" id="KW-1185">Reference proteome</keyword>
<dbReference type="Proteomes" id="UP000019918">
    <property type="component" value="Unassembled WGS sequence"/>
</dbReference>
<proteinExistence type="predicted"/>
<dbReference type="STRING" id="69222.BG55_13915"/>
<evidence type="ECO:0000313" key="2">
    <source>
        <dbReference type="Proteomes" id="UP000019918"/>
    </source>
</evidence>
<accession>A0A014MAD1</accession>
<comment type="caution">
    <text evidence="1">The sequence shown here is derived from an EMBL/GenBank/DDBJ whole genome shotgun (WGS) entry which is preliminary data.</text>
</comment>
<dbReference type="RefSeq" id="WP_034938314.1">
    <property type="nucleotide sequence ID" value="NZ_JFHN01000053.1"/>
</dbReference>
<gene>
    <name evidence="1" type="ORF">BG55_13915</name>
</gene>
<name>A0A014MAD1_9GAMM</name>
<sequence>MLNQQQSLNSALQIGQFLVVAGNLISFSSPFACPGKNELCQLSWHSAGNLSVFTYQKGFGSNRVTLVVRISATFIYRNLINKLRLQLASPGLSDTTLLDGEAGQKMSD</sequence>
<protein>
    <submittedName>
        <fullName evidence="1">Uncharacterized protein</fullName>
    </submittedName>
</protein>
<organism evidence="1 2">
    <name type="scientific">Erwinia mallotivora</name>
    <dbReference type="NCBI Taxonomy" id="69222"/>
    <lineage>
        <taxon>Bacteria</taxon>
        <taxon>Pseudomonadati</taxon>
        <taxon>Pseudomonadota</taxon>
        <taxon>Gammaproteobacteria</taxon>
        <taxon>Enterobacterales</taxon>
        <taxon>Erwiniaceae</taxon>
        <taxon>Erwinia</taxon>
    </lineage>
</organism>
<dbReference type="EMBL" id="JFHN01000053">
    <property type="protein sequence ID" value="EXU75044.1"/>
    <property type="molecule type" value="Genomic_DNA"/>
</dbReference>
<reference evidence="1 2" key="1">
    <citation type="submission" date="2014-02" db="EMBL/GenBank/DDBJ databases">
        <title>Draft genome of Erwinia mallotivora strain BT-MARDI, a papaya dieback pathogen.</title>
        <authorList>
            <person name="Redzuan R."/>
            <person name="Abu Bakar N."/>
            <person name="Badrun R."/>
            <person name="Mohd Raih M.F."/>
            <person name="Rozano L."/>
            <person name="Mat Amin N."/>
        </authorList>
    </citation>
    <scope>NUCLEOTIDE SEQUENCE [LARGE SCALE GENOMIC DNA]</scope>
    <source>
        <strain evidence="1 2">BT-MARDI</strain>
    </source>
</reference>